<accession>A0A078G774</accession>
<dbReference type="STRING" id="3708.A0A078G774"/>
<dbReference type="PaxDb" id="3708-A0A078G774"/>
<dbReference type="OMA" id="KMENAFF"/>
<dbReference type="Proteomes" id="UP000028999">
    <property type="component" value="Unassembled WGS sequence"/>
</dbReference>
<dbReference type="AlphaFoldDB" id="A0A078G774"/>
<dbReference type="Pfam" id="PF24994">
    <property type="entry name" value="GIL1_IRKI_C"/>
    <property type="match status" value="1"/>
</dbReference>
<dbReference type="InterPro" id="IPR056813">
    <property type="entry name" value="GIL1_IRKI_C"/>
</dbReference>
<reference evidence="3" key="2">
    <citation type="submission" date="2014-06" db="EMBL/GenBank/DDBJ databases">
        <authorList>
            <person name="Genoscope - CEA"/>
        </authorList>
    </citation>
    <scope>NUCLEOTIDE SEQUENCE</scope>
</reference>
<dbReference type="GO" id="GO:0009639">
    <property type="term" value="P:response to red or far red light"/>
    <property type="evidence" value="ECO:0007669"/>
    <property type="project" value="InterPro"/>
</dbReference>
<evidence type="ECO:0000313" key="4">
    <source>
        <dbReference type="Proteomes" id="UP000028999"/>
    </source>
</evidence>
<evidence type="ECO:0000313" key="2">
    <source>
        <dbReference type="EMBL" id="CAF1808847.1"/>
    </source>
</evidence>
<dbReference type="Proteomes" id="UP001295469">
    <property type="component" value="Chromosome C04"/>
</dbReference>
<feature type="domain" description="GIL1/IRKI C-terminal" evidence="1">
    <location>
        <begin position="168"/>
        <end position="220"/>
    </location>
</feature>
<dbReference type="Gramene" id="CDY20453">
    <property type="protein sequence ID" value="CDY20453"/>
    <property type="gene ID" value="GSBRNA2T00012539001"/>
</dbReference>
<reference evidence="2" key="3">
    <citation type="submission" date="2021-01" db="EMBL/GenBank/DDBJ databases">
        <authorList>
            <consortium name="Genoscope - CEA"/>
            <person name="William W."/>
        </authorList>
    </citation>
    <scope>NUCLEOTIDE SEQUENCE</scope>
</reference>
<dbReference type="EMBL" id="HG994368">
    <property type="protein sequence ID" value="CAF1808847.1"/>
    <property type="molecule type" value="Genomic_DNA"/>
</dbReference>
<keyword evidence="4" id="KW-1185">Reference proteome</keyword>
<organism evidence="3 4">
    <name type="scientific">Brassica napus</name>
    <name type="common">Rape</name>
    <dbReference type="NCBI Taxonomy" id="3708"/>
    <lineage>
        <taxon>Eukaryota</taxon>
        <taxon>Viridiplantae</taxon>
        <taxon>Streptophyta</taxon>
        <taxon>Embryophyta</taxon>
        <taxon>Tracheophyta</taxon>
        <taxon>Spermatophyta</taxon>
        <taxon>Magnoliopsida</taxon>
        <taxon>eudicotyledons</taxon>
        <taxon>Gunneridae</taxon>
        <taxon>Pentapetalae</taxon>
        <taxon>rosids</taxon>
        <taxon>malvids</taxon>
        <taxon>Brassicales</taxon>
        <taxon>Brassicaceae</taxon>
        <taxon>Brassiceae</taxon>
        <taxon>Brassica</taxon>
    </lineage>
</organism>
<dbReference type="EMBL" id="LK032108">
    <property type="protein sequence ID" value="CDY20453.1"/>
    <property type="molecule type" value="Genomic_DNA"/>
</dbReference>
<name>A0A078G774_BRANA</name>
<evidence type="ECO:0000259" key="1">
    <source>
        <dbReference type="Pfam" id="PF24994"/>
    </source>
</evidence>
<dbReference type="GO" id="GO:0009959">
    <property type="term" value="P:negative gravitropism"/>
    <property type="evidence" value="ECO:0007669"/>
    <property type="project" value="InterPro"/>
</dbReference>
<protein>
    <submittedName>
        <fullName evidence="2">(rape) hypothetical protein</fullName>
    </submittedName>
    <submittedName>
        <fullName evidence="3">BnaC04g05910D protein</fullName>
    </submittedName>
</protein>
<gene>
    <name evidence="3" type="primary">BnaC04g05910D</name>
    <name evidence="2" type="ORF">DARMORV10_C04P08030.1</name>
    <name evidence="3" type="ORF">GSBRNA2T00012539001</name>
</gene>
<sequence length="237" mass="27257">MEQQQSRCYRSPLINMMKAAGWDLNSATESIEPGRPHKKYVFESYIYQRMFSGRELSKPTPRGLSESIHSFMQPTYFVRVRVLKTLRKLHAHFLLKITMQESIFCRSKYLILIHPKMEASFFGNLDQRDYVAGGGHPRTGFYQAFLKLAKPVWILHRLAYSFDPAAKIFQVKKGSEFSDSYMESVLKNIVVDEKGESPRVGLMVMPGFWIGGSVVQSRVYVSGVKVVESRRRFSGIP</sequence>
<reference evidence="3 4" key="1">
    <citation type="journal article" date="2014" name="Science">
        <title>Plant genetics. Early allopolyploid evolution in the post-Neolithic Brassica napus oilseed genome.</title>
        <authorList>
            <person name="Chalhoub B."/>
            <person name="Denoeud F."/>
            <person name="Liu S."/>
            <person name="Parkin I.A."/>
            <person name="Tang H."/>
            <person name="Wang X."/>
            <person name="Chiquet J."/>
            <person name="Belcram H."/>
            <person name="Tong C."/>
            <person name="Samans B."/>
            <person name="Correa M."/>
            <person name="Da Silva C."/>
            <person name="Just J."/>
            <person name="Falentin C."/>
            <person name="Koh C.S."/>
            <person name="Le Clainche I."/>
            <person name="Bernard M."/>
            <person name="Bento P."/>
            <person name="Noel B."/>
            <person name="Labadie K."/>
            <person name="Alberti A."/>
            <person name="Charles M."/>
            <person name="Arnaud D."/>
            <person name="Guo H."/>
            <person name="Daviaud C."/>
            <person name="Alamery S."/>
            <person name="Jabbari K."/>
            <person name="Zhao M."/>
            <person name="Edger P.P."/>
            <person name="Chelaifa H."/>
            <person name="Tack D."/>
            <person name="Lassalle G."/>
            <person name="Mestiri I."/>
            <person name="Schnel N."/>
            <person name="Le Paslier M.C."/>
            <person name="Fan G."/>
            <person name="Renault V."/>
            <person name="Bayer P.E."/>
            <person name="Golicz A.A."/>
            <person name="Manoli S."/>
            <person name="Lee T.H."/>
            <person name="Thi V.H."/>
            <person name="Chalabi S."/>
            <person name="Hu Q."/>
            <person name="Fan C."/>
            <person name="Tollenaere R."/>
            <person name="Lu Y."/>
            <person name="Battail C."/>
            <person name="Shen J."/>
            <person name="Sidebottom C.H."/>
            <person name="Wang X."/>
            <person name="Canaguier A."/>
            <person name="Chauveau A."/>
            <person name="Berard A."/>
            <person name="Deniot G."/>
            <person name="Guan M."/>
            <person name="Liu Z."/>
            <person name="Sun F."/>
            <person name="Lim Y.P."/>
            <person name="Lyons E."/>
            <person name="Town C.D."/>
            <person name="Bancroft I."/>
            <person name="Wang X."/>
            <person name="Meng J."/>
            <person name="Ma J."/>
            <person name="Pires J.C."/>
            <person name="King G.J."/>
            <person name="Brunel D."/>
            <person name="Delourme R."/>
            <person name="Renard M."/>
            <person name="Aury J.M."/>
            <person name="Adams K.L."/>
            <person name="Batley J."/>
            <person name="Snowdon R.J."/>
            <person name="Tost J."/>
            <person name="Edwards D."/>
            <person name="Zhou Y."/>
            <person name="Hua W."/>
            <person name="Sharpe A.G."/>
            <person name="Paterson A.H."/>
            <person name="Guan C."/>
            <person name="Wincker P."/>
        </authorList>
    </citation>
    <scope>NUCLEOTIDE SEQUENCE [LARGE SCALE GENOMIC DNA]</scope>
    <source>
        <strain evidence="4">cv. Darmor-bzh</strain>
    </source>
</reference>
<dbReference type="InterPro" id="IPR040225">
    <property type="entry name" value="GIL1-like"/>
</dbReference>
<proteinExistence type="predicted"/>
<dbReference type="PANTHER" id="PTHR31161">
    <property type="entry name" value="PROTEIN GRAVITROPIC IN THE LIGHT 1"/>
    <property type="match status" value="1"/>
</dbReference>
<evidence type="ECO:0000313" key="3">
    <source>
        <dbReference type="EMBL" id="CDY20453.1"/>
    </source>
</evidence>